<dbReference type="PANTHER" id="PTHR36762:SF2">
    <property type="entry name" value="LIGHT-REGULATED PROTEIN 1, CHLOROPLASTIC"/>
    <property type="match status" value="1"/>
</dbReference>
<dbReference type="PANTHER" id="PTHR36762">
    <property type="entry name" value="LIGHT-REGULATED PROTEIN 1, CHLOROPLASTIC"/>
    <property type="match status" value="1"/>
</dbReference>
<sequence length="129" mass="14034">MQSAVVSLSHPLPPRTLSITSPPKVLICSNNSRFASFKSNALSVNYSSTISVFPAEACETIGGEACLADIYPEVKLTTEANKKPNNVVESETVEREYMDYTDPRTVLLSDACDVLGGEFCEQAYQTGIY</sequence>
<dbReference type="Proteomes" id="UP001632038">
    <property type="component" value="Unassembled WGS sequence"/>
</dbReference>
<name>A0ABD3EHJ3_9LAMI</name>
<dbReference type="InterPro" id="IPR009856">
    <property type="entry name" value="Lir1"/>
</dbReference>
<evidence type="ECO:0000313" key="1">
    <source>
        <dbReference type="EMBL" id="KAL3653895.1"/>
    </source>
</evidence>
<dbReference type="Pfam" id="PF07207">
    <property type="entry name" value="Lir1"/>
    <property type="match status" value="1"/>
</dbReference>
<gene>
    <name evidence="1" type="ORF">CASFOL_003576</name>
</gene>
<accession>A0ABD3EHJ3</accession>
<comment type="caution">
    <text evidence="1">The sequence shown here is derived from an EMBL/GenBank/DDBJ whole genome shotgun (WGS) entry which is preliminary data.</text>
</comment>
<dbReference type="EMBL" id="JAVIJP010000005">
    <property type="protein sequence ID" value="KAL3653895.1"/>
    <property type="molecule type" value="Genomic_DNA"/>
</dbReference>
<reference evidence="2" key="1">
    <citation type="journal article" date="2024" name="IScience">
        <title>Strigolactones Initiate the Formation of Haustorium-like Structures in Castilleja.</title>
        <authorList>
            <person name="Buerger M."/>
            <person name="Peterson D."/>
            <person name="Chory J."/>
        </authorList>
    </citation>
    <scope>NUCLEOTIDE SEQUENCE [LARGE SCALE GENOMIC DNA]</scope>
</reference>
<organism evidence="1 2">
    <name type="scientific">Castilleja foliolosa</name>
    <dbReference type="NCBI Taxonomy" id="1961234"/>
    <lineage>
        <taxon>Eukaryota</taxon>
        <taxon>Viridiplantae</taxon>
        <taxon>Streptophyta</taxon>
        <taxon>Embryophyta</taxon>
        <taxon>Tracheophyta</taxon>
        <taxon>Spermatophyta</taxon>
        <taxon>Magnoliopsida</taxon>
        <taxon>eudicotyledons</taxon>
        <taxon>Gunneridae</taxon>
        <taxon>Pentapetalae</taxon>
        <taxon>asterids</taxon>
        <taxon>lamiids</taxon>
        <taxon>Lamiales</taxon>
        <taxon>Orobanchaceae</taxon>
        <taxon>Pedicularideae</taxon>
        <taxon>Castillejinae</taxon>
        <taxon>Castilleja</taxon>
    </lineage>
</organism>
<proteinExistence type="predicted"/>
<dbReference type="AlphaFoldDB" id="A0ABD3EHJ3"/>
<evidence type="ECO:0008006" key="3">
    <source>
        <dbReference type="Google" id="ProtNLM"/>
    </source>
</evidence>
<protein>
    <recommendedName>
        <fullName evidence="3">Light-regulated protein</fullName>
    </recommendedName>
</protein>
<keyword evidence="2" id="KW-1185">Reference proteome</keyword>
<evidence type="ECO:0000313" key="2">
    <source>
        <dbReference type="Proteomes" id="UP001632038"/>
    </source>
</evidence>